<keyword evidence="4" id="KW-1185">Reference proteome</keyword>
<feature type="transmembrane region" description="Helical" evidence="2">
    <location>
        <begin position="87"/>
        <end position="109"/>
    </location>
</feature>
<evidence type="ECO:0000256" key="2">
    <source>
        <dbReference type="SAM" id="Phobius"/>
    </source>
</evidence>
<evidence type="ECO:0000256" key="1">
    <source>
        <dbReference type="SAM" id="MobiDB-lite"/>
    </source>
</evidence>
<comment type="caution">
    <text evidence="3">The sequence shown here is derived from an EMBL/GenBank/DDBJ whole genome shotgun (WGS) entry which is preliminary data.</text>
</comment>
<dbReference type="Proteomes" id="UP000823749">
    <property type="component" value="Chromosome 2"/>
</dbReference>
<protein>
    <submittedName>
        <fullName evidence="3">Uncharacterized protein</fullName>
    </submittedName>
</protein>
<organism evidence="3 4">
    <name type="scientific">Rhododendron griersonianum</name>
    <dbReference type="NCBI Taxonomy" id="479676"/>
    <lineage>
        <taxon>Eukaryota</taxon>
        <taxon>Viridiplantae</taxon>
        <taxon>Streptophyta</taxon>
        <taxon>Embryophyta</taxon>
        <taxon>Tracheophyta</taxon>
        <taxon>Spermatophyta</taxon>
        <taxon>Magnoliopsida</taxon>
        <taxon>eudicotyledons</taxon>
        <taxon>Gunneridae</taxon>
        <taxon>Pentapetalae</taxon>
        <taxon>asterids</taxon>
        <taxon>Ericales</taxon>
        <taxon>Ericaceae</taxon>
        <taxon>Ericoideae</taxon>
        <taxon>Rhodoreae</taxon>
        <taxon>Rhododendron</taxon>
    </lineage>
</organism>
<evidence type="ECO:0000313" key="3">
    <source>
        <dbReference type="EMBL" id="KAG5562533.1"/>
    </source>
</evidence>
<keyword evidence="2" id="KW-1133">Transmembrane helix</keyword>
<reference evidence="3" key="1">
    <citation type="submission" date="2020-08" db="EMBL/GenBank/DDBJ databases">
        <title>Plant Genome Project.</title>
        <authorList>
            <person name="Zhang R.-G."/>
        </authorList>
    </citation>
    <scope>NUCLEOTIDE SEQUENCE</scope>
    <source>
        <strain evidence="3">WSP0</strain>
        <tissue evidence="3">Leaf</tissue>
    </source>
</reference>
<proteinExistence type="predicted"/>
<accession>A0AAV6LDY4</accession>
<name>A0AAV6LDY4_9ERIC</name>
<keyword evidence="2" id="KW-0812">Transmembrane</keyword>
<gene>
    <name evidence="3" type="ORF">RHGRI_005309</name>
</gene>
<keyword evidence="2" id="KW-0472">Membrane</keyword>
<feature type="transmembrane region" description="Helical" evidence="2">
    <location>
        <begin position="115"/>
        <end position="134"/>
    </location>
</feature>
<evidence type="ECO:0000313" key="4">
    <source>
        <dbReference type="Proteomes" id="UP000823749"/>
    </source>
</evidence>
<sequence length="135" mass="15462">MRDNPETGDGKASSPSFVTRERKGRASGEWASHLGFPDLGKLEKPREEGLEAKFFSVNCPPSGPTSLSRTTPLSLSPFSFFLSYMQFASFFLFSFSFQFTFFFILFYFLFFQFEFFFLFFSSLIKGSSLILGFVK</sequence>
<dbReference type="EMBL" id="JACTNZ010000002">
    <property type="protein sequence ID" value="KAG5562533.1"/>
    <property type="molecule type" value="Genomic_DNA"/>
</dbReference>
<feature type="region of interest" description="Disordered" evidence="1">
    <location>
        <begin position="1"/>
        <end position="35"/>
    </location>
</feature>
<dbReference type="AlphaFoldDB" id="A0AAV6LDY4"/>